<organism evidence="1">
    <name type="scientific">Arundo donax</name>
    <name type="common">Giant reed</name>
    <name type="synonym">Donax arundinaceus</name>
    <dbReference type="NCBI Taxonomy" id="35708"/>
    <lineage>
        <taxon>Eukaryota</taxon>
        <taxon>Viridiplantae</taxon>
        <taxon>Streptophyta</taxon>
        <taxon>Embryophyta</taxon>
        <taxon>Tracheophyta</taxon>
        <taxon>Spermatophyta</taxon>
        <taxon>Magnoliopsida</taxon>
        <taxon>Liliopsida</taxon>
        <taxon>Poales</taxon>
        <taxon>Poaceae</taxon>
        <taxon>PACMAD clade</taxon>
        <taxon>Arundinoideae</taxon>
        <taxon>Arundineae</taxon>
        <taxon>Arundo</taxon>
    </lineage>
</organism>
<accession>A0A0A9D1J9</accession>
<protein>
    <submittedName>
        <fullName evidence="1">Uncharacterized protein</fullName>
    </submittedName>
</protein>
<dbReference type="EMBL" id="GBRH01220303">
    <property type="protein sequence ID" value="JAD77592.1"/>
    <property type="molecule type" value="Transcribed_RNA"/>
</dbReference>
<reference evidence="1" key="2">
    <citation type="journal article" date="2015" name="Data Brief">
        <title>Shoot transcriptome of the giant reed, Arundo donax.</title>
        <authorList>
            <person name="Barrero R.A."/>
            <person name="Guerrero F.D."/>
            <person name="Moolhuijzen P."/>
            <person name="Goolsby J.A."/>
            <person name="Tidwell J."/>
            <person name="Bellgard S.E."/>
            <person name="Bellgard M.I."/>
        </authorList>
    </citation>
    <scope>NUCLEOTIDE SEQUENCE</scope>
    <source>
        <tissue evidence="1">Shoot tissue taken approximately 20 cm above the soil surface</tissue>
    </source>
</reference>
<dbReference type="AlphaFoldDB" id="A0A0A9D1J9"/>
<name>A0A0A9D1J9_ARUDO</name>
<reference evidence="1" key="1">
    <citation type="submission" date="2014-09" db="EMBL/GenBank/DDBJ databases">
        <authorList>
            <person name="Magalhaes I.L.F."/>
            <person name="Oliveira U."/>
            <person name="Santos F.R."/>
            <person name="Vidigal T.H.D.A."/>
            <person name="Brescovit A.D."/>
            <person name="Santos A.J."/>
        </authorList>
    </citation>
    <scope>NUCLEOTIDE SEQUENCE</scope>
    <source>
        <tissue evidence="1">Shoot tissue taken approximately 20 cm above the soil surface</tissue>
    </source>
</reference>
<evidence type="ECO:0000313" key="1">
    <source>
        <dbReference type="EMBL" id="JAD77592.1"/>
    </source>
</evidence>
<proteinExistence type="predicted"/>
<sequence length="54" mass="5997">MVDACASSLKYFCFSLKLNVNCCCSVCGLQILCCNLVEMLACNPQSQALYFEFN</sequence>